<name>A0A6C0C8Y8_9ZZZZ</name>
<feature type="transmembrane region" description="Helical" evidence="1">
    <location>
        <begin position="12"/>
        <end position="29"/>
    </location>
</feature>
<keyword evidence="1" id="KW-0812">Transmembrane</keyword>
<reference evidence="2" key="1">
    <citation type="journal article" date="2020" name="Nature">
        <title>Giant virus diversity and host interactions through global metagenomics.</title>
        <authorList>
            <person name="Schulz F."/>
            <person name="Roux S."/>
            <person name="Paez-Espino D."/>
            <person name="Jungbluth S."/>
            <person name="Walsh D.A."/>
            <person name="Denef V.J."/>
            <person name="McMahon K.D."/>
            <person name="Konstantinidis K.T."/>
            <person name="Eloe-Fadrosh E.A."/>
            <person name="Kyrpides N.C."/>
            <person name="Woyke T."/>
        </authorList>
    </citation>
    <scope>NUCLEOTIDE SEQUENCE</scope>
    <source>
        <strain evidence="2">GVMAG-M-3300020192-26</strain>
    </source>
</reference>
<accession>A0A6C0C8Y8</accession>
<keyword evidence="1" id="KW-1133">Transmembrane helix</keyword>
<evidence type="ECO:0000256" key="1">
    <source>
        <dbReference type="SAM" id="Phobius"/>
    </source>
</evidence>
<dbReference type="EMBL" id="MN739363">
    <property type="protein sequence ID" value="QHT01048.1"/>
    <property type="molecule type" value="Genomic_DNA"/>
</dbReference>
<keyword evidence="1" id="KW-0472">Membrane</keyword>
<proteinExistence type="predicted"/>
<dbReference type="AlphaFoldDB" id="A0A6C0C8Y8"/>
<protein>
    <submittedName>
        <fullName evidence="2">Uncharacterized protein</fullName>
    </submittedName>
</protein>
<evidence type="ECO:0000313" key="2">
    <source>
        <dbReference type="EMBL" id="QHT01048.1"/>
    </source>
</evidence>
<organism evidence="2">
    <name type="scientific">viral metagenome</name>
    <dbReference type="NCBI Taxonomy" id="1070528"/>
    <lineage>
        <taxon>unclassified sequences</taxon>
        <taxon>metagenomes</taxon>
        <taxon>organismal metagenomes</taxon>
    </lineage>
</organism>
<sequence length="60" mass="7266">MVIFLKHVLEAMYCFMWAMMSFMVYVLSFDGLTDDDVDWFDSEDESRKFRESTFIIICME</sequence>